<feature type="compositionally biased region" description="Basic and acidic residues" evidence="1">
    <location>
        <begin position="227"/>
        <end position="285"/>
    </location>
</feature>
<dbReference type="EMBL" id="NBNE01000137">
    <property type="protein sequence ID" value="OWZ22429.1"/>
    <property type="molecule type" value="Genomic_DNA"/>
</dbReference>
<dbReference type="PROSITE" id="PS50003">
    <property type="entry name" value="PH_DOMAIN"/>
    <property type="match status" value="1"/>
</dbReference>
<evidence type="ECO:0000259" key="2">
    <source>
        <dbReference type="PROSITE" id="PS50003"/>
    </source>
</evidence>
<dbReference type="SMART" id="SM00233">
    <property type="entry name" value="PH"/>
    <property type="match status" value="1"/>
</dbReference>
<keyword evidence="4" id="KW-1185">Reference proteome</keyword>
<evidence type="ECO:0000313" key="4">
    <source>
        <dbReference type="Proteomes" id="UP000198211"/>
    </source>
</evidence>
<dbReference type="OrthoDB" id="294251at2759"/>
<feature type="compositionally biased region" description="Basic and acidic residues" evidence="1">
    <location>
        <begin position="191"/>
        <end position="200"/>
    </location>
</feature>
<dbReference type="Proteomes" id="UP000198211">
    <property type="component" value="Unassembled WGS sequence"/>
</dbReference>
<evidence type="ECO:0000256" key="1">
    <source>
        <dbReference type="SAM" id="MobiDB-lite"/>
    </source>
</evidence>
<feature type="compositionally biased region" description="Basic and acidic residues" evidence="1">
    <location>
        <begin position="161"/>
        <end position="170"/>
    </location>
</feature>
<dbReference type="AlphaFoldDB" id="A0A225WZG0"/>
<organism evidence="3 4">
    <name type="scientific">Phytophthora megakarya</name>
    <dbReference type="NCBI Taxonomy" id="4795"/>
    <lineage>
        <taxon>Eukaryota</taxon>
        <taxon>Sar</taxon>
        <taxon>Stramenopiles</taxon>
        <taxon>Oomycota</taxon>
        <taxon>Peronosporomycetes</taxon>
        <taxon>Peronosporales</taxon>
        <taxon>Peronosporaceae</taxon>
        <taxon>Phytophthora</taxon>
    </lineage>
</organism>
<evidence type="ECO:0000313" key="3">
    <source>
        <dbReference type="EMBL" id="OWZ22429.1"/>
    </source>
</evidence>
<dbReference type="SUPFAM" id="SSF50729">
    <property type="entry name" value="PH domain-like"/>
    <property type="match status" value="1"/>
</dbReference>
<dbReference type="InterPro" id="IPR001849">
    <property type="entry name" value="PH_domain"/>
</dbReference>
<gene>
    <name evidence="3" type="ORF">PHMEG_0002867</name>
</gene>
<reference evidence="4" key="1">
    <citation type="submission" date="2017-03" db="EMBL/GenBank/DDBJ databases">
        <title>Phytopthora megakarya and P. palmivora, two closely related causual agents of cacao black pod achieved similar genome size and gene model numbers by different mechanisms.</title>
        <authorList>
            <person name="Ali S."/>
            <person name="Shao J."/>
            <person name="Larry D.J."/>
            <person name="Kronmiller B."/>
            <person name="Shen D."/>
            <person name="Strem M.D."/>
            <person name="Melnick R.L."/>
            <person name="Guiltinan M.J."/>
            <person name="Tyler B.M."/>
            <person name="Meinhardt L.W."/>
            <person name="Bailey B.A."/>
        </authorList>
    </citation>
    <scope>NUCLEOTIDE SEQUENCE [LARGE SCALE GENOMIC DNA]</scope>
    <source>
        <strain evidence="4">zdho120</strain>
    </source>
</reference>
<proteinExistence type="predicted"/>
<dbReference type="Gene3D" id="2.30.29.30">
    <property type="entry name" value="Pleckstrin-homology domain (PH domain)/Phosphotyrosine-binding domain (PTB)"/>
    <property type="match status" value="1"/>
</dbReference>
<dbReference type="Pfam" id="PF00169">
    <property type="entry name" value="PH"/>
    <property type="match status" value="1"/>
</dbReference>
<comment type="caution">
    <text evidence="3">The sequence shown here is derived from an EMBL/GenBank/DDBJ whole genome shotgun (WGS) entry which is preliminary data.</text>
</comment>
<protein>
    <recommendedName>
        <fullName evidence="2">PH domain-containing protein</fullName>
    </recommendedName>
</protein>
<accession>A0A225WZG0</accession>
<feature type="region of interest" description="Disordered" evidence="1">
    <location>
        <begin position="141"/>
        <end position="303"/>
    </location>
</feature>
<feature type="compositionally biased region" description="Low complexity" evidence="1">
    <location>
        <begin position="171"/>
        <end position="184"/>
    </location>
</feature>
<feature type="domain" description="PH" evidence="2">
    <location>
        <begin position="16"/>
        <end position="112"/>
    </location>
</feature>
<sequence>MLKMGDLTLQPTPPVPPEIEGYLKKLKRKTRSLTGNWTKRWFFVDPRRREFGYSDNRTSAPRSSIYLDNITAVVQFDDTHFQVESRTRNFFLCGDSKASTVCWVTSLETYRKKLAEYEKDKIAYDALAASTSSVAATLRLLPQPSPSPAAHPMSSKKKKSRDNSDGDDRQSSSSSSMSSTNSSSKAKRGKGKAEYPEAEQRFASPLAKDNRRSSKNRSPPPSPPSSSEDKQKRERQRDRERGRDLDRDRKFERSNRETSNDRDRSESRDRGRLGNTERDRSRDRNGSASSVRGSVIQAWVDDF</sequence>
<dbReference type="InterPro" id="IPR011993">
    <property type="entry name" value="PH-like_dom_sf"/>
</dbReference>
<name>A0A225WZG0_9STRA</name>